<protein>
    <submittedName>
        <fullName evidence="1">Uncharacterized protein</fullName>
    </submittedName>
</protein>
<sequence length="51" mass="5651">MFLTGKLFFRHTNPAQASATIAFSPFHATFLIVMLSPAFLPQRRQNAVGPC</sequence>
<evidence type="ECO:0000313" key="1">
    <source>
        <dbReference type="EMBL" id="RAP71966.1"/>
    </source>
</evidence>
<accession>A0A328TVY3</accession>
<comment type="caution">
    <text evidence="1">The sequence shown here is derived from an EMBL/GenBank/DDBJ whole genome shotgun (WGS) entry which is preliminary data.</text>
</comment>
<gene>
    <name evidence="1" type="ORF">ACZ87_01212</name>
</gene>
<dbReference type="EMBL" id="LJAM02000077">
    <property type="protein sequence ID" value="RAP71966.1"/>
    <property type="molecule type" value="Genomic_DNA"/>
</dbReference>
<evidence type="ECO:0000313" key="2">
    <source>
        <dbReference type="Proteomes" id="UP000244334"/>
    </source>
</evidence>
<dbReference type="AlphaFoldDB" id="A0A328TVY3"/>
<reference evidence="1" key="1">
    <citation type="submission" date="2018-04" db="EMBL/GenBank/DDBJ databases">
        <title>Genomes of the Obligate Erwinia dacicola and Facultative Enterobacter sp. OLF Endosymbionts of the Olive Fruit fly, Bactrocera oleae.</title>
        <authorList>
            <person name="Estes A.M."/>
            <person name="Hearn D.J."/>
            <person name="Agarwal S."/>
            <person name="Pierson E.A."/>
            <person name="Dunning-Hotopp J.C."/>
        </authorList>
    </citation>
    <scope>NUCLEOTIDE SEQUENCE [LARGE SCALE GENOMIC DNA]</scope>
    <source>
        <strain evidence="1">Oroville</strain>
    </source>
</reference>
<name>A0A328TVY3_9GAMM</name>
<proteinExistence type="predicted"/>
<dbReference type="Proteomes" id="UP000244334">
    <property type="component" value="Unassembled WGS sequence"/>
</dbReference>
<organism evidence="1 2">
    <name type="scientific">Candidatus Erwinia dacicola</name>
    <dbReference type="NCBI Taxonomy" id="252393"/>
    <lineage>
        <taxon>Bacteria</taxon>
        <taxon>Pseudomonadati</taxon>
        <taxon>Pseudomonadota</taxon>
        <taxon>Gammaproteobacteria</taxon>
        <taxon>Enterobacterales</taxon>
        <taxon>Erwiniaceae</taxon>
        <taxon>Erwinia</taxon>
    </lineage>
</organism>
<feature type="non-terminal residue" evidence="1">
    <location>
        <position position="51"/>
    </location>
</feature>
<keyword evidence="2" id="KW-1185">Reference proteome</keyword>